<feature type="region of interest" description="Disordered" evidence="1">
    <location>
        <begin position="40"/>
        <end position="64"/>
    </location>
</feature>
<evidence type="ECO:0000313" key="3">
    <source>
        <dbReference type="Proteomes" id="UP000424527"/>
    </source>
</evidence>
<dbReference type="AlphaFoldDB" id="A0A6G0I6Q6"/>
<comment type="caution">
    <text evidence="2">The sequence shown here is derived from an EMBL/GenBank/DDBJ whole genome shotgun (WGS) entry which is preliminary data.</text>
</comment>
<dbReference type="Proteomes" id="UP000424527">
    <property type="component" value="Unassembled WGS sequence"/>
</dbReference>
<keyword evidence="3" id="KW-1185">Reference proteome</keyword>
<dbReference type="EMBL" id="REGW02000014">
    <property type="protein sequence ID" value="KAE8287218.1"/>
    <property type="molecule type" value="Genomic_DNA"/>
</dbReference>
<sequence>MVLATQESLKSIARDFKSVKAAADTFVQWANDDLERRVEETSLEVESALPQKRGRKKKNRAGEMAHDEPIMDPERVFEISVHNRILDTALEAIHRRFMTRGTLFADLAWLDPRNFERIRTTTLPNNALEVLSRCLIRFDTSATVDNLQSELKCLAGQWNRLKASHLEHYVTRTVEDGAEGQEDQESSVVNLACAFCKNCPLCCYQILHRLNVFSDAYHLLGLAYKFLLTLSLTQVACERTFSTLKFIKSRLRSNLSAGKLEAFMLMATEKDILMALDTDSVIDKVAEKSELMRKLLL</sequence>
<gene>
    <name evidence="2" type="ORF">D5F01_LYC15187</name>
</gene>
<proteinExistence type="predicted"/>
<name>A0A6G0I6Q6_LARCR</name>
<dbReference type="PANTHER" id="PTHR45749:SF21">
    <property type="entry name" value="DUF4371 DOMAIN-CONTAINING PROTEIN"/>
    <property type="match status" value="1"/>
</dbReference>
<dbReference type="PANTHER" id="PTHR45749">
    <property type="match status" value="1"/>
</dbReference>
<accession>A0A6G0I6Q6</accession>
<evidence type="ECO:0000313" key="2">
    <source>
        <dbReference type="EMBL" id="KAE8287218.1"/>
    </source>
</evidence>
<evidence type="ECO:0000256" key="1">
    <source>
        <dbReference type="SAM" id="MobiDB-lite"/>
    </source>
</evidence>
<evidence type="ECO:0008006" key="4">
    <source>
        <dbReference type="Google" id="ProtNLM"/>
    </source>
</evidence>
<organism evidence="2 3">
    <name type="scientific">Larimichthys crocea</name>
    <name type="common">Large yellow croaker</name>
    <name type="synonym">Pseudosciaena crocea</name>
    <dbReference type="NCBI Taxonomy" id="215358"/>
    <lineage>
        <taxon>Eukaryota</taxon>
        <taxon>Metazoa</taxon>
        <taxon>Chordata</taxon>
        <taxon>Craniata</taxon>
        <taxon>Vertebrata</taxon>
        <taxon>Euteleostomi</taxon>
        <taxon>Actinopterygii</taxon>
        <taxon>Neopterygii</taxon>
        <taxon>Teleostei</taxon>
        <taxon>Neoteleostei</taxon>
        <taxon>Acanthomorphata</taxon>
        <taxon>Eupercaria</taxon>
        <taxon>Sciaenidae</taxon>
        <taxon>Larimichthys</taxon>
    </lineage>
</organism>
<protein>
    <recommendedName>
        <fullName evidence="4">HAT C-terminal dimerisation domain-containing protein</fullName>
    </recommendedName>
</protein>
<reference evidence="2 3" key="1">
    <citation type="submission" date="2019-07" db="EMBL/GenBank/DDBJ databases">
        <title>Chromosome genome assembly for large yellow croaker.</title>
        <authorList>
            <person name="Xiao S."/>
        </authorList>
    </citation>
    <scope>NUCLEOTIDE SEQUENCE [LARGE SCALE GENOMIC DNA]</scope>
    <source>
        <strain evidence="2">JMULYC20181020</strain>
        <tissue evidence="2">Muscle</tissue>
    </source>
</reference>